<accession>A0A553P7I4</accession>
<feature type="compositionally biased region" description="Low complexity" evidence="4">
    <location>
        <begin position="364"/>
        <end position="378"/>
    </location>
</feature>
<keyword evidence="7" id="KW-1185">Reference proteome</keyword>
<evidence type="ECO:0000256" key="4">
    <source>
        <dbReference type="SAM" id="MobiDB-lite"/>
    </source>
</evidence>
<dbReference type="InterPro" id="IPR001876">
    <property type="entry name" value="Znf_RanBP2"/>
</dbReference>
<protein>
    <recommendedName>
        <fullName evidence="5">RanBP2-type domain-containing protein</fullName>
    </recommendedName>
</protein>
<feature type="compositionally biased region" description="Acidic residues" evidence="4">
    <location>
        <begin position="490"/>
        <end position="501"/>
    </location>
</feature>
<evidence type="ECO:0000259" key="5">
    <source>
        <dbReference type="PROSITE" id="PS01358"/>
    </source>
</evidence>
<evidence type="ECO:0000256" key="1">
    <source>
        <dbReference type="ARBA" id="ARBA00022723"/>
    </source>
</evidence>
<gene>
    <name evidence="6" type="ORF">TCAL_12482</name>
</gene>
<feature type="region of interest" description="Disordered" evidence="4">
    <location>
        <begin position="255"/>
        <end position="286"/>
    </location>
</feature>
<dbReference type="InterPro" id="IPR036885">
    <property type="entry name" value="SWIB_MDM2_dom_sf"/>
</dbReference>
<feature type="compositionally biased region" description="Polar residues" evidence="4">
    <location>
        <begin position="636"/>
        <end position="656"/>
    </location>
</feature>
<keyword evidence="1" id="KW-0479">Metal-binding</keyword>
<feature type="compositionally biased region" description="Acidic residues" evidence="4">
    <location>
        <begin position="457"/>
        <end position="468"/>
    </location>
</feature>
<feature type="compositionally biased region" description="Low complexity" evidence="4">
    <location>
        <begin position="266"/>
        <end position="277"/>
    </location>
</feature>
<feature type="compositionally biased region" description="Acidic residues" evidence="4">
    <location>
        <begin position="583"/>
        <end position="593"/>
    </location>
</feature>
<feature type="compositionally biased region" description="Low complexity" evidence="4">
    <location>
        <begin position="677"/>
        <end position="699"/>
    </location>
</feature>
<feature type="domain" description="RanBP2-type" evidence="5">
    <location>
        <begin position="519"/>
        <end position="538"/>
    </location>
</feature>
<feature type="compositionally biased region" description="Acidic residues" evidence="4">
    <location>
        <begin position="440"/>
        <end position="449"/>
    </location>
</feature>
<feature type="compositionally biased region" description="Basic residues" evidence="4">
    <location>
        <begin position="550"/>
        <end position="560"/>
    </location>
</feature>
<feature type="compositionally biased region" description="Polar residues" evidence="4">
    <location>
        <begin position="255"/>
        <end position="265"/>
    </location>
</feature>
<evidence type="ECO:0000313" key="6">
    <source>
        <dbReference type="EMBL" id="TRY73646.1"/>
    </source>
</evidence>
<dbReference type="EMBL" id="VCGU01000007">
    <property type="protein sequence ID" value="TRY73646.1"/>
    <property type="molecule type" value="Genomic_DNA"/>
</dbReference>
<proteinExistence type="predicted"/>
<feature type="region of interest" description="Disordered" evidence="4">
    <location>
        <begin position="328"/>
        <end position="381"/>
    </location>
</feature>
<dbReference type="AlphaFoldDB" id="A0A553P7I4"/>
<dbReference type="SUPFAM" id="SSF47592">
    <property type="entry name" value="SWIB/MDM2 domain"/>
    <property type="match status" value="2"/>
</dbReference>
<feature type="compositionally biased region" description="Polar residues" evidence="4">
    <location>
        <begin position="130"/>
        <end position="140"/>
    </location>
</feature>
<feature type="compositionally biased region" description="Polar residues" evidence="4">
    <location>
        <begin position="709"/>
        <end position="719"/>
    </location>
</feature>
<feature type="compositionally biased region" description="Basic and acidic residues" evidence="4">
    <location>
        <begin position="354"/>
        <end position="363"/>
    </location>
</feature>
<feature type="region of interest" description="Disordered" evidence="4">
    <location>
        <begin position="119"/>
        <end position="141"/>
    </location>
</feature>
<organism evidence="6 7">
    <name type="scientific">Tigriopus californicus</name>
    <name type="common">Marine copepod</name>
    <dbReference type="NCBI Taxonomy" id="6832"/>
    <lineage>
        <taxon>Eukaryota</taxon>
        <taxon>Metazoa</taxon>
        <taxon>Ecdysozoa</taxon>
        <taxon>Arthropoda</taxon>
        <taxon>Crustacea</taxon>
        <taxon>Multicrustacea</taxon>
        <taxon>Hexanauplia</taxon>
        <taxon>Copepoda</taxon>
        <taxon>Harpacticoida</taxon>
        <taxon>Harpacticidae</taxon>
        <taxon>Tigriopus</taxon>
    </lineage>
</organism>
<evidence type="ECO:0000256" key="2">
    <source>
        <dbReference type="ARBA" id="ARBA00022771"/>
    </source>
</evidence>
<sequence>MSPAHVAAAIENHGFRRFIPNSPLRKYLAEKSPELDLSSKSCLSLTQVLKSLKIIISRDKLFDEHNTFIILCDDCLEKALGMKALHLNQIREVVVRQLPLISDQGNLIAPASSNPNVSGLISGPRASEGAETTLSGSDNNPIVIPRPHGANIDQGPPAMELIPANRLFRVKPKFLEVLRQVKGVPLGQEIFSYSEVTRFLSQYIIQKKAQFFDVRNIKVAIVKGDTLGEAFGVKAFHRNQVTPYLRTQIIPYVPTSSKLEPNTPDSSSSARSNGNPSVINQDTSLPQSVELTTDLNVSSTTPISNLSIPKSAKMNCFMQPPTSNYSVMRSEVPGSSSHDSFISMSSPGSIRKRSNSEASEKESSSIVKSSPSPKAAQVSKRRRVSRSYSVVIHDFSSSDETIYSEQGYETVVLCSVDDSDHSDESNASTEVPDNAHQAEEEFTEFEVDTDSDHNNAENDEVDSAEDSDIEDVVLIASSLLLDQDTEFWADSESDTADDSDDVPLSNYDPELGGKGVEVWRCINCNEPNTPHMRLCSRCWKERNGWVPSRSHPRRRKKNKATKGQPIKGGSSNSKEIQERDSSDMETTEDENDRELDQKVLGTSRVAPEACSSNSNNLVEGSSSQKYVTDADRTGLMDSQTLSGCSQADSGYGLSQDSQEEADEFGGPSSKRADGMDTSSCTTGTTTTTTTSTSISTSRTKALEKDTGRPSLSRSQSFEEPSQVARDSLERS</sequence>
<name>A0A553P7I4_TIGCA</name>
<dbReference type="Gene3D" id="2.30.30.380">
    <property type="entry name" value="Zn-finger domain of Sec23/24"/>
    <property type="match status" value="1"/>
</dbReference>
<feature type="non-terminal residue" evidence="6">
    <location>
        <position position="731"/>
    </location>
</feature>
<reference evidence="6 7" key="1">
    <citation type="journal article" date="2018" name="Nat. Ecol. Evol.">
        <title>Genomic signatures of mitonuclear coevolution across populations of Tigriopus californicus.</title>
        <authorList>
            <person name="Barreto F.S."/>
            <person name="Watson E.T."/>
            <person name="Lima T.G."/>
            <person name="Willett C.S."/>
            <person name="Edmands S."/>
            <person name="Li W."/>
            <person name="Burton R.S."/>
        </authorList>
    </citation>
    <scope>NUCLEOTIDE SEQUENCE [LARGE SCALE GENOMIC DNA]</scope>
    <source>
        <strain evidence="6 7">San Diego</strain>
    </source>
</reference>
<evidence type="ECO:0000256" key="3">
    <source>
        <dbReference type="ARBA" id="ARBA00022833"/>
    </source>
</evidence>
<dbReference type="STRING" id="6832.A0A553P7I4"/>
<keyword evidence="3" id="KW-0862">Zinc</keyword>
<dbReference type="Gene3D" id="1.10.245.10">
    <property type="entry name" value="SWIB/MDM2 domain"/>
    <property type="match status" value="2"/>
</dbReference>
<dbReference type="Proteomes" id="UP000318571">
    <property type="component" value="Chromosome 3"/>
</dbReference>
<feature type="region of interest" description="Disordered" evidence="4">
    <location>
        <begin position="418"/>
        <end position="468"/>
    </location>
</feature>
<dbReference type="SUPFAM" id="SSF90209">
    <property type="entry name" value="Ran binding protein zinc finger-like"/>
    <property type="match status" value="1"/>
</dbReference>
<feature type="region of interest" description="Disordered" evidence="4">
    <location>
        <begin position="546"/>
        <end position="731"/>
    </location>
</feature>
<feature type="compositionally biased region" description="Low complexity" evidence="4">
    <location>
        <begin position="335"/>
        <end position="346"/>
    </location>
</feature>
<dbReference type="PROSITE" id="PS01358">
    <property type="entry name" value="ZF_RANBP2_1"/>
    <property type="match status" value="1"/>
</dbReference>
<feature type="region of interest" description="Disordered" evidence="4">
    <location>
        <begin position="490"/>
        <end position="510"/>
    </location>
</feature>
<dbReference type="GO" id="GO:0008270">
    <property type="term" value="F:zinc ion binding"/>
    <property type="evidence" value="ECO:0007669"/>
    <property type="project" value="UniProtKB-KW"/>
</dbReference>
<comment type="caution">
    <text evidence="6">The sequence shown here is derived from an EMBL/GenBank/DDBJ whole genome shotgun (WGS) entry which is preliminary data.</text>
</comment>
<evidence type="ECO:0000313" key="7">
    <source>
        <dbReference type="Proteomes" id="UP000318571"/>
    </source>
</evidence>
<feature type="compositionally biased region" description="Polar residues" evidence="4">
    <location>
        <begin position="610"/>
        <end position="626"/>
    </location>
</feature>
<dbReference type="InterPro" id="IPR036443">
    <property type="entry name" value="Znf_RanBP2_sf"/>
</dbReference>
<keyword evidence="2" id="KW-0863">Zinc-finger</keyword>